<dbReference type="AlphaFoldDB" id="A0A9X7BTV6"/>
<sequence length="116" mass="12846">MTVENKEMLYRIKAQKADNSISITATTSNDVSLEEAIDIATKEVLVSPAESYRNFIVEPICTKEDWKEGVVSFCPRCGANLKDSDIGKGGIFDCYDCSTTIEAHILGGHEHEEEDE</sequence>
<comment type="caution">
    <text evidence="1">The sequence shown here is derived from an EMBL/GenBank/DDBJ whole genome shotgun (WGS) entry which is preliminary data.</text>
</comment>
<evidence type="ECO:0000313" key="1">
    <source>
        <dbReference type="EMBL" id="PFV35774.1"/>
    </source>
</evidence>
<gene>
    <name evidence="1" type="ORF">COK99_01760</name>
</gene>
<accession>A0A9X7BTV6</accession>
<dbReference type="Proteomes" id="UP000223366">
    <property type="component" value="Unassembled WGS sequence"/>
</dbReference>
<dbReference type="EMBL" id="NVDU01000003">
    <property type="protein sequence ID" value="PFV35774.1"/>
    <property type="molecule type" value="Genomic_DNA"/>
</dbReference>
<organism evidence="1 2">
    <name type="scientific">Bacillus thuringiensis</name>
    <dbReference type="NCBI Taxonomy" id="1428"/>
    <lineage>
        <taxon>Bacteria</taxon>
        <taxon>Bacillati</taxon>
        <taxon>Bacillota</taxon>
        <taxon>Bacilli</taxon>
        <taxon>Bacillales</taxon>
        <taxon>Bacillaceae</taxon>
        <taxon>Bacillus</taxon>
        <taxon>Bacillus cereus group</taxon>
    </lineage>
</organism>
<dbReference type="RefSeq" id="WP_098685612.1">
    <property type="nucleotide sequence ID" value="NZ_NVDU01000003.1"/>
</dbReference>
<reference evidence="1 2" key="1">
    <citation type="submission" date="2017-09" db="EMBL/GenBank/DDBJ databases">
        <title>Large-scale bioinformatics analysis of Bacillus genomes uncovers conserved roles of natural products in bacterial physiology.</title>
        <authorList>
            <consortium name="Agbiome Team Llc"/>
            <person name="Bleich R.M."/>
            <person name="Grubbs K.J."/>
            <person name="Santa Maria K.C."/>
            <person name="Allen S.E."/>
            <person name="Farag S."/>
            <person name="Shank E.A."/>
            <person name="Bowers A."/>
        </authorList>
    </citation>
    <scope>NUCLEOTIDE SEQUENCE [LARGE SCALE GENOMIC DNA]</scope>
    <source>
        <strain evidence="1 2">AFS060060</strain>
    </source>
</reference>
<protein>
    <submittedName>
        <fullName evidence="1">Uncharacterized protein</fullName>
    </submittedName>
</protein>
<evidence type="ECO:0000313" key="2">
    <source>
        <dbReference type="Proteomes" id="UP000223366"/>
    </source>
</evidence>
<name>A0A9X7BTV6_BACTU</name>
<proteinExistence type="predicted"/>